<gene>
    <name evidence="1" type="ORF">J421_4011</name>
</gene>
<name>W0RPW1_9BACT</name>
<proteinExistence type="predicted"/>
<dbReference type="RefSeq" id="WP_025412996.1">
    <property type="nucleotide sequence ID" value="NZ_CP007128.1"/>
</dbReference>
<protein>
    <submittedName>
        <fullName evidence="1">Uncharacterized protein</fullName>
    </submittedName>
</protein>
<dbReference type="EMBL" id="CP007128">
    <property type="protein sequence ID" value="AHG91548.1"/>
    <property type="molecule type" value="Genomic_DNA"/>
</dbReference>
<sequence length="137" mass="14814">MVGFVDSPGAPRGATGRDAAEPFRPAVIEVLGGLFEGEMSRVNRYLADAPRVVLYDEEVVVTAFVQLTPHLVLQVQDDDATVRLELRRMTEEELRATVREEHAWESVIGPDPFGIPIDDAGCVLPAPRGTGTGRACG</sequence>
<dbReference type="AlphaFoldDB" id="W0RPW1"/>
<keyword evidence="2" id="KW-1185">Reference proteome</keyword>
<dbReference type="InParanoid" id="W0RPW1"/>
<evidence type="ECO:0000313" key="2">
    <source>
        <dbReference type="Proteomes" id="UP000019151"/>
    </source>
</evidence>
<reference evidence="1 2" key="1">
    <citation type="journal article" date="2014" name="Genome Announc.">
        <title>Genome Sequence and Methylome of Soil Bacterium Gemmatirosa kalamazoonensis KBS708T, a Member of the Rarely Cultivated Gemmatimonadetes Phylum.</title>
        <authorList>
            <person name="Debruyn J.M."/>
            <person name="Radosevich M."/>
            <person name="Wommack K.E."/>
            <person name="Polson S.W."/>
            <person name="Hauser L.J."/>
            <person name="Fawaz M.N."/>
            <person name="Korlach J."/>
            <person name="Tsai Y.C."/>
        </authorList>
    </citation>
    <scope>NUCLEOTIDE SEQUENCE [LARGE SCALE GENOMIC DNA]</scope>
    <source>
        <strain evidence="1 2">KBS708</strain>
    </source>
</reference>
<dbReference type="Proteomes" id="UP000019151">
    <property type="component" value="Chromosome"/>
</dbReference>
<dbReference type="HOGENOM" id="CLU_1862309_0_0_0"/>
<accession>W0RPW1</accession>
<organism evidence="1 2">
    <name type="scientific">Gemmatirosa kalamazoonensis</name>
    <dbReference type="NCBI Taxonomy" id="861299"/>
    <lineage>
        <taxon>Bacteria</taxon>
        <taxon>Pseudomonadati</taxon>
        <taxon>Gemmatimonadota</taxon>
        <taxon>Gemmatimonadia</taxon>
        <taxon>Gemmatimonadales</taxon>
        <taxon>Gemmatimonadaceae</taxon>
        <taxon>Gemmatirosa</taxon>
    </lineage>
</organism>
<dbReference type="KEGG" id="gba:J421_4011"/>
<evidence type="ECO:0000313" key="1">
    <source>
        <dbReference type="EMBL" id="AHG91548.1"/>
    </source>
</evidence>
<dbReference type="STRING" id="861299.J421_4011"/>